<keyword evidence="4 7" id="KW-0812">Transmembrane</keyword>
<sequence length="151" mass="16799">METLTPRQHDNVNTMTPLTPEPFEDRKTLLERVEDSLLPLINLVFLLLMFFIVAGQLTDTPLPELPEMKASEAGEQPEADLVVNQQGQFLVANEPVALDNLASALPTAEELEQPLRIGASGITTMNDLETLFRRLEELGHEEVILLTEPAK</sequence>
<keyword evidence="7" id="KW-0653">Protein transport</keyword>
<dbReference type="PANTHER" id="PTHR30558:SF3">
    <property type="entry name" value="BIOPOLYMER TRANSPORT PROTEIN EXBD-RELATED"/>
    <property type="match status" value="1"/>
</dbReference>
<name>A0ABV8QCM0_9GAMM</name>
<feature type="region of interest" description="Disordered" evidence="8">
    <location>
        <begin position="1"/>
        <end position="20"/>
    </location>
</feature>
<comment type="similarity">
    <text evidence="2 7">Belongs to the ExbD/TolR family.</text>
</comment>
<dbReference type="RefSeq" id="WP_379884577.1">
    <property type="nucleotide sequence ID" value="NZ_JBHSDI010000001.1"/>
</dbReference>
<dbReference type="Proteomes" id="UP001595798">
    <property type="component" value="Unassembled WGS sequence"/>
</dbReference>
<evidence type="ECO:0000256" key="3">
    <source>
        <dbReference type="ARBA" id="ARBA00022475"/>
    </source>
</evidence>
<dbReference type="EMBL" id="JBHSDI010000001">
    <property type="protein sequence ID" value="MFC4257448.1"/>
    <property type="molecule type" value="Genomic_DNA"/>
</dbReference>
<evidence type="ECO:0000256" key="6">
    <source>
        <dbReference type="ARBA" id="ARBA00023136"/>
    </source>
</evidence>
<evidence type="ECO:0000256" key="1">
    <source>
        <dbReference type="ARBA" id="ARBA00004162"/>
    </source>
</evidence>
<dbReference type="PANTHER" id="PTHR30558">
    <property type="entry name" value="EXBD MEMBRANE COMPONENT OF PMF-DRIVEN MACROMOLECULE IMPORT SYSTEM"/>
    <property type="match status" value="1"/>
</dbReference>
<gene>
    <name evidence="10" type="ORF">ACFOZ5_00220</name>
</gene>
<keyword evidence="3" id="KW-1003">Cell membrane</keyword>
<evidence type="ECO:0000313" key="10">
    <source>
        <dbReference type="EMBL" id="MFC4257448.1"/>
    </source>
</evidence>
<feature type="transmembrane region" description="Helical" evidence="9">
    <location>
        <begin position="36"/>
        <end position="57"/>
    </location>
</feature>
<dbReference type="InterPro" id="IPR003400">
    <property type="entry name" value="ExbD"/>
</dbReference>
<protein>
    <submittedName>
        <fullName evidence="10">ExbD/TolR family protein</fullName>
    </submittedName>
</protein>
<evidence type="ECO:0000256" key="2">
    <source>
        <dbReference type="ARBA" id="ARBA00005811"/>
    </source>
</evidence>
<comment type="subcellular location">
    <subcellularLocation>
        <location evidence="1">Cell membrane</location>
        <topology evidence="1">Single-pass membrane protein</topology>
    </subcellularLocation>
    <subcellularLocation>
        <location evidence="7">Cell membrane</location>
        <topology evidence="7">Single-pass type II membrane protein</topology>
    </subcellularLocation>
</comment>
<proteinExistence type="inferred from homology"/>
<comment type="caution">
    <text evidence="10">The sequence shown here is derived from an EMBL/GenBank/DDBJ whole genome shotgun (WGS) entry which is preliminary data.</text>
</comment>
<accession>A0ABV8QCM0</accession>
<evidence type="ECO:0000313" key="11">
    <source>
        <dbReference type="Proteomes" id="UP001595798"/>
    </source>
</evidence>
<evidence type="ECO:0000256" key="7">
    <source>
        <dbReference type="RuleBase" id="RU003879"/>
    </source>
</evidence>
<keyword evidence="5 9" id="KW-1133">Transmembrane helix</keyword>
<evidence type="ECO:0000256" key="8">
    <source>
        <dbReference type="SAM" id="MobiDB-lite"/>
    </source>
</evidence>
<keyword evidence="7" id="KW-0813">Transport</keyword>
<evidence type="ECO:0000256" key="5">
    <source>
        <dbReference type="ARBA" id="ARBA00022989"/>
    </source>
</evidence>
<organism evidence="10 11">
    <name type="scientific">Marinobacter lacisalsi</name>
    <dbReference type="NCBI Taxonomy" id="475979"/>
    <lineage>
        <taxon>Bacteria</taxon>
        <taxon>Pseudomonadati</taxon>
        <taxon>Pseudomonadota</taxon>
        <taxon>Gammaproteobacteria</taxon>
        <taxon>Pseudomonadales</taxon>
        <taxon>Marinobacteraceae</taxon>
        <taxon>Marinobacter</taxon>
    </lineage>
</organism>
<keyword evidence="11" id="KW-1185">Reference proteome</keyword>
<evidence type="ECO:0000256" key="4">
    <source>
        <dbReference type="ARBA" id="ARBA00022692"/>
    </source>
</evidence>
<reference evidence="11" key="1">
    <citation type="journal article" date="2019" name="Int. J. Syst. Evol. Microbiol.">
        <title>The Global Catalogue of Microorganisms (GCM) 10K type strain sequencing project: providing services to taxonomists for standard genome sequencing and annotation.</title>
        <authorList>
            <consortium name="The Broad Institute Genomics Platform"/>
            <consortium name="The Broad Institute Genome Sequencing Center for Infectious Disease"/>
            <person name="Wu L."/>
            <person name="Ma J."/>
        </authorList>
    </citation>
    <scope>NUCLEOTIDE SEQUENCE [LARGE SCALE GENOMIC DNA]</scope>
    <source>
        <strain evidence="11">CECT 7297</strain>
    </source>
</reference>
<dbReference type="Pfam" id="PF02472">
    <property type="entry name" value="ExbD"/>
    <property type="match status" value="1"/>
</dbReference>
<keyword evidence="6 9" id="KW-0472">Membrane</keyword>
<evidence type="ECO:0000256" key="9">
    <source>
        <dbReference type="SAM" id="Phobius"/>
    </source>
</evidence>